<comment type="catalytic activity">
    <reaction evidence="1">
        <text>(6R)-NADPHX = (6S)-NADPHX</text>
        <dbReference type="Rhea" id="RHEA:32227"/>
        <dbReference type="ChEBI" id="CHEBI:64076"/>
        <dbReference type="ChEBI" id="CHEBI:64077"/>
        <dbReference type="EC" id="5.1.99.6"/>
    </reaction>
</comment>
<dbReference type="OrthoDB" id="9806925at2"/>
<dbReference type="PANTHER" id="PTHR13612">
    <property type="entry name" value="ENHANCER OF MRNA-DECAPPING PROTEIN 3"/>
    <property type="match status" value="1"/>
</dbReference>
<dbReference type="GO" id="GO:0000932">
    <property type="term" value="C:P-body"/>
    <property type="evidence" value="ECO:0007669"/>
    <property type="project" value="TreeGrafter"/>
</dbReference>
<comment type="cofactor">
    <cofactor evidence="1">
        <name>K(+)</name>
        <dbReference type="ChEBI" id="CHEBI:29103"/>
    </cofactor>
    <text evidence="1">Binds 1 potassium ion per subunit.</text>
</comment>
<dbReference type="InterPro" id="IPR004443">
    <property type="entry name" value="YjeF_N_dom"/>
</dbReference>
<dbReference type="GO" id="GO:0000166">
    <property type="term" value="F:nucleotide binding"/>
    <property type="evidence" value="ECO:0007669"/>
    <property type="project" value="UniProtKB-KW"/>
</dbReference>
<gene>
    <name evidence="1" type="primary">nnrE</name>
    <name evidence="3" type="ORF">DBV39_10225</name>
</gene>
<dbReference type="PROSITE" id="PS51385">
    <property type="entry name" value="YJEF_N"/>
    <property type="match status" value="1"/>
</dbReference>
<dbReference type="GO" id="GO:0031087">
    <property type="term" value="P:deadenylation-independent decapping of nuclear-transcribed mRNA"/>
    <property type="evidence" value="ECO:0007669"/>
    <property type="project" value="TreeGrafter"/>
</dbReference>
<protein>
    <recommendedName>
        <fullName evidence="1">NAD(P)H-hydrate epimerase</fullName>
        <ecNumber evidence="1">5.1.99.6</ecNumber>
    </recommendedName>
    <alternativeName>
        <fullName evidence="1">NAD(P)HX epimerase</fullName>
    </alternativeName>
</protein>
<evidence type="ECO:0000259" key="2">
    <source>
        <dbReference type="PROSITE" id="PS51385"/>
    </source>
</evidence>
<dbReference type="SUPFAM" id="SSF64153">
    <property type="entry name" value="YjeF N-terminal domain-like"/>
    <property type="match status" value="1"/>
</dbReference>
<dbReference type="Gene3D" id="3.40.50.10260">
    <property type="entry name" value="YjeF N-terminal domain"/>
    <property type="match status" value="1"/>
</dbReference>
<organism evidence="3 4">
    <name type="scientific">Orrella marina</name>
    <dbReference type="NCBI Taxonomy" id="2163011"/>
    <lineage>
        <taxon>Bacteria</taxon>
        <taxon>Pseudomonadati</taxon>
        <taxon>Pseudomonadota</taxon>
        <taxon>Betaproteobacteria</taxon>
        <taxon>Burkholderiales</taxon>
        <taxon>Alcaligenaceae</taxon>
        <taxon>Orrella</taxon>
    </lineage>
</organism>
<feature type="binding site" evidence="1">
    <location>
        <position position="60"/>
    </location>
    <ligand>
        <name>K(+)</name>
        <dbReference type="ChEBI" id="CHEBI:29103"/>
    </ligand>
</feature>
<dbReference type="EC" id="5.1.99.6" evidence="1"/>
<reference evidence="3 4" key="1">
    <citation type="submission" date="2018-04" db="EMBL/GenBank/DDBJ databases">
        <title>Bordetella sp. HZ20 isolated from seawater.</title>
        <authorList>
            <person name="Sun C."/>
        </authorList>
    </citation>
    <scope>NUCLEOTIDE SEQUENCE [LARGE SCALE GENOMIC DNA]</scope>
    <source>
        <strain evidence="3 4">HZ20</strain>
    </source>
</reference>
<name>A0A2R4XJT4_9BURK</name>
<accession>A0A2R4XJT4</accession>
<dbReference type="NCBIfam" id="TIGR00197">
    <property type="entry name" value="yjeF_nterm"/>
    <property type="match status" value="1"/>
</dbReference>
<dbReference type="Pfam" id="PF03853">
    <property type="entry name" value="YjeF_N"/>
    <property type="match status" value="1"/>
</dbReference>
<dbReference type="GO" id="GO:0046872">
    <property type="term" value="F:metal ion binding"/>
    <property type="evidence" value="ECO:0007669"/>
    <property type="project" value="UniProtKB-KW"/>
</dbReference>
<comment type="similarity">
    <text evidence="1">Belongs to the NnrE/AIBP family.</text>
</comment>
<sequence length="214" mass="22871">MDPARRPHPLSLSEIRALEKQGLDQGLPLMSRAGQCAAGLALRYCQPCHDVWLLVGPGNNGGDALTAGAHLLNAGLTVTAIMPAEPAAQANDARNALKQWSRIGQSTQTTLPRMDGDNAPKRPDLVIDGLFGIGLNKQLGQPWQTMIDDINESGIPVLSLDIPSGMMADTGQCLGRPVRARWTVAFIAPSYALYDSASREFTGEWDVCTLGLQA</sequence>
<feature type="binding site" evidence="1">
    <location>
        <position position="128"/>
    </location>
    <ligand>
        <name>K(+)</name>
        <dbReference type="ChEBI" id="CHEBI:29103"/>
    </ligand>
</feature>
<dbReference type="PANTHER" id="PTHR13612:SF0">
    <property type="entry name" value="ENHANCER OF MRNA-DECAPPING PROTEIN 3"/>
    <property type="match status" value="1"/>
</dbReference>
<keyword evidence="1" id="KW-0413">Isomerase</keyword>
<dbReference type="EMBL" id="CP028901">
    <property type="protein sequence ID" value="AWB34028.1"/>
    <property type="molecule type" value="Genomic_DNA"/>
</dbReference>
<evidence type="ECO:0000313" key="3">
    <source>
        <dbReference type="EMBL" id="AWB34028.1"/>
    </source>
</evidence>
<evidence type="ECO:0000313" key="4">
    <source>
        <dbReference type="Proteomes" id="UP000244571"/>
    </source>
</evidence>
<keyword evidence="1" id="KW-0630">Potassium</keyword>
<keyword evidence="1" id="KW-0479">Metal-binding</keyword>
<dbReference type="RefSeq" id="WP_108621447.1">
    <property type="nucleotide sequence ID" value="NZ_CP028901.1"/>
</dbReference>
<dbReference type="KEGG" id="boz:DBV39_10225"/>
<comment type="function">
    <text evidence="1">Catalyzes the epimerization of the S- and R-forms of NAD(P)HX, a damaged form of NAD(P)H that is a result of enzymatic or heat-dependent hydration. This is a prerequisite for the S-specific NAD(P)H-hydrate dehydratase to allow the repair of both epimers of NAD(P)HX.</text>
</comment>
<keyword evidence="1" id="KW-0521">NADP</keyword>
<dbReference type="GO" id="GO:0033962">
    <property type="term" value="P:P-body assembly"/>
    <property type="evidence" value="ECO:0007669"/>
    <property type="project" value="TreeGrafter"/>
</dbReference>
<dbReference type="HAMAP" id="MF_01966">
    <property type="entry name" value="NADHX_epimerase"/>
    <property type="match status" value="1"/>
</dbReference>
<dbReference type="GO" id="GO:0003729">
    <property type="term" value="F:mRNA binding"/>
    <property type="evidence" value="ECO:0007669"/>
    <property type="project" value="TreeGrafter"/>
</dbReference>
<evidence type="ECO:0000256" key="1">
    <source>
        <dbReference type="HAMAP-Rule" id="MF_01966"/>
    </source>
</evidence>
<feature type="binding site" evidence="1">
    <location>
        <position position="161"/>
    </location>
    <ligand>
        <name>(6S)-NADPHX</name>
        <dbReference type="ChEBI" id="CHEBI:64076"/>
    </ligand>
</feature>
<feature type="binding site" evidence="1">
    <location>
        <position position="164"/>
    </location>
    <ligand>
        <name>K(+)</name>
        <dbReference type="ChEBI" id="CHEBI:29103"/>
    </ligand>
</feature>
<keyword evidence="1" id="KW-0547">Nucleotide-binding</keyword>
<keyword evidence="1" id="KW-0520">NAD</keyword>
<dbReference type="InterPro" id="IPR036652">
    <property type="entry name" value="YjeF_N_dom_sf"/>
</dbReference>
<dbReference type="Proteomes" id="UP000244571">
    <property type="component" value="Chromosome"/>
</dbReference>
<feature type="binding site" evidence="1">
    <location>
        <begin position="59"/>
        <end position="63"/>
    </location>
    <ligand>
        <name>(6S)-NADPHX</name>
        <dbReference type="ChEBI" id="CHEBI:64076"/>
    </ligand>
</feature>
<comment type="caution">
    <text evidence="1">Lacks conserved residue(s) required for the propagation of feature annotation.</text>
</comment>
<feature type="binding site" evidence="1">
    <location>
        <begin position="132"/>
        <end position="138"/>
    </location>
    <ligand>
        <name>(6S)-NADPHX</name>
        <dbReference type="ChEBI" id="CHEBI:64076"/>
    </ligand>
</feature>
<proteinExistence type="inferred from homology"/>
<dbReference type="AlphaFoldDB" id="A0A2R4XJT4"/>
<feature type="domain" description="YjeF N-terminal" evidence="2">
    <location>
        <begin position="10"/>
        <end position="214"/>
    </location>
</feature>
<dbReference type="GO" id="GO:0052856">
    <property type="term" value="F:NAD(P)HX epimerase activity"/>
    <property type="evidence" value="ECO:0007669"/>
    <property type="project" value="UniProtKB-UniRule"/>
</dbReference>
<keyword evidence="4" id="KW-1185">Reference proteome</keyword>
<comment type="catalytic activity">
    <reaction evidence="1">
        <text>(6R)-NADHX = (6S)-NADHX</text>
        <dbReference type="Rhea" id="RHEA:32215"/>
        <dbReference type="ChEBI" id="CHEBI:64074"/>
        <dbReference type="ChEBI" id="CHEBI:64075"/>
        <dbReference type="EC" id="5.1.99.6"/>
    </reaction>
</comment>